<gene>
    <name evidence="1" type="ORF">RI129_012257</name>
</gene>
<keyword evidence="2" id="KW-1185">Reference proteome</keyword>
<accession>A0AAN7UXG2</accession>
<organism evidence="1 2">
    <name type="scientific">Pyrocoelia pectoralis</name>
    <dbReference type="NCBI Taxonomy" id="417401"/>
    <lineage>
        <taxon>Eukaryota</taxon>
        <taxon>Metazoa</taxon>
        <taxon>Ecdysozoa</taxon>
        <taxon>Arthropoda</taxon>
        <taxon>Hexapoda</taxon>
        <taxon>Insecta</taxon>
        <taxon>Pterygota</taxon>
        <taxon>Neoptera</taxon>
        <taxon>Endopterygota</taxon>
        <taxon>Coleoptera</taxon>
        <taxon>Polyphaga</taxon>
        <taxon>Elateriformia</taxon>
        <taxon>Elateroidea</taxon>
        <taxon>Lampyridae</taxon>
        <taxon>Lampyrinae</taxon>
        <taxon>Pyrocoelia</taxon>
    </lineage>
</organism>
<dbReference type="AlphaFoldDB" id="A0AAN7UXG2"/>
<protein>
    <submittedName>
        <fullName evidence="1">Uncharacterized protein</fullName>
    </submittedName>
</protein>
<reference evidence="1 2" key="1">
    <citation type="journal article" date="2024" name="Insects">
        <title>An Improved Chromosome-Level Genome Assembly of the Firefly Pyrocoelia pectoralis.</title>
        <authorList>
            <person name="Fu X."/>
            <person name="Meyer-Rochow V.B."/>
            <person name="Ballantyne L."/>
            <person name="Zhu X."/>
        </authorList>
    </citation>
    <scope>NUCLEOTIDE SEQUENCE [LARGE SCALE GENOMIC DNA]</scope>
    <source>
        <strain evidence="1">XCY_ONT2</strain>
    </source>
</reference>
<sequence>MMLTARNIVGKVKYMMGRSPQDWRLILETEPKCIYIPRNFLGPPKYQTTNFSAGHRCTDRSAFPRHHSTHNISSRSSIVAGKLSAVSTASRRIWLGVIASASVGF</sequence>
<evidence type="ECO:0000313" key="2">
    <source>
        <dbReference type="Proteomes" id="UP001329430"/>
    </source>
</evidence>
<proteinExistence type="predicted"/>
<evidence type="ECO:0000313" key="1">
    <source>
        <dbReference type="EMBL" id="KAK5637962.1"/>
    </source>
</evidence>
<name>A0AAN7UXG2_9COLE</name>
<dbReference type="EMBL" id="JAVRBK010000010">
    <property type="protein sequence ID" value="KAK5637962.1"/>
    <property type="molecule type" value="Genomic_DNA"/>
</dbReference>
<dbReference type="Proteomes" id="UP001329430">
    <property type="component" value="Chromosome 10"/>
</dbReference>
<comment type="caution">
    <text evidence="1">The sequence shown here is derived from an EMBL/GenBank/DDBJ whole genome shotgun (WGS) entry which is preliminary data.</text>
</comment>